<evidence type="ECO:0000313" key="3">
    <source>
        <dbReference type="Proteomes" id="UP000630718"/>
    </source>
</evidence>
<dbReference type="RefSeq" id="WP_190207615.1">
    <property type="nucleotide sequence ID" value="NZ_BNBI01000016.1"/>
</dbReference>
<proteinExistence type="predicted"/>
<evidence type="ECO:0000313" key="2">
    <source>
        <dbReference type="EMBL" id="GHF26449.1"/>
    </source>
</evidence>
<dbReference type="Gene3D" id="1.20.120.910">
    <property type="entry name" value="DksA, coiled-coil domain"/>
    <property type="match status" value="1"/>
</dbReference>
<feature type="zinc finger region" description="dksA C4-type" evidence="1">
    <location>
        <begin position="90"/>
        <end position="114"/>
    </location>
</feature>
<evidence type="ECO:0000256" key="1">
    <source>
        <dbReference type="PROSITE-ProRule" id="PRU00510"/>
    </source>
</evidence>
<protein>
    <recommendedName>
        <fullName evidence="4">DksA C4-type domain-containing protein</fullName>
    </recommendedName>
</protein>
<evidence type="ECO:0008006" key="4">
    <source>
        <dbReference type="Google" id="ProtNLM"/>
    </source>
</evidence>
<reference evidence="2" key="2">
    <citation type="submission" date="2020-09" db="EMBL/GenBank/DDBJ databases">
        <authorList>
            <person name="Sun Q."/>
            <person name="Ohkuma M."/>
        </authorList>
    </citation>
    <scope>NUCLEOTIDE SEQUENCE</scope>
    <source>
        <strain evidence="2">JCM 4477</strain>
    </source>
</reference>
<organism evidence="2 3">
    <name type="scientific">Streptomyces fumanus</name>
    <dbReference type="NCBI Taxonomy" id="67302"/>
    <lineage>
        <taxon>Bacteria</taxon>
        <taxon>Bacillati</taxon>
        <taxon>Actinomycetota</taxon>
        <taxon>Actinomycetes</taxon>
        <taxon>Kitasatosporales</taxon>
        <taxon>Streptomycetaceae</taxon>
        <taxon>Streptomyces</taxon>
    </lineage>
</organism>
<dbReference type="EMBL" id="BNBI01000016">
    <property type="protein sequence ID" value="GHF26449.1"/>
    <property type="molecule type" value="Genomic_DNA"/>
</dbReference>
<dbReference type="PANTHER" id="PTHR33823:SF4">
    <property type="entry name" value="GENERAL STRESS PROTEIN 16O"/>
    <property type="match status" value="1"/>
</dbReference>
<dbReference type="PROSITE" id="PS51128">
    <property type="entry name" value="ZF_DKSA_2"/>
    <property type="match status" value="1"/>
</dbReference>
<dbReference type="Proteomes" id="UP000630718">
    <property type="component" value="Unassembled WGS sequence"/>
</dbReference>
<reference evidence="2" key="1">
    <citation type="journal article" date="2014" name="Int. J. Syst. Evol. Microbiol.">
        <title>Complete genome sequence of Corynebacterium casei LMG S-19264T (=DSM 44701T), isolated from a smear-ripened cheese.</title>
        <authorList>
            <consortium name="US DOE Joint Genome Institute (JGI-PGF)"/>
            <person name="Walter F."/>
            <person name="Albersmeier A."/>
            <person name="Kalinowski J."/>
            <person name="Ruckert C."/>
        </authorList>
    </citation>
    <scope>NUCLEOTIDE SEQUENCE</scope>
    <source>
        <strain evidence="2">JCM 4477</strain>
    </source>
</reference>
<name>A0A919AUX7_9ACTN</name>
<comment type="caution">
    <text evidence="2">The sequence shown here is derived from an EMBL/GenBank/DDBJ whole genome shotgun (WGS) entry which is preliminary data.</text>
</comment>
<keyword evidence="3" id="KW-1185">Reference proteome</keyword>
<accession>A0A919AUX7</accession>
<dbReference type="AlphaFoldDB" id="A0A919AUX7"/>
<gene>
    <name evidence="2" type="ORF">GCM10018772_60130</name>
</gene>
<sequence length="122" mass="13867">MVHHQTIGETATHLSPEDLAALRESLREQRLFRREQLRRIAAEPGAEDARRCRTPARDAVRARLAASARMVLADVEAALRRIAEGGYGVCGRCRRPLDRELLLIVPQTRYCPPCRRVRETGR</sequence>
<dbReference type="PANTHER" id="PTHR33823">
    <property type="entry name" value="RNA POLYMERASE-BINDING TRANSCRIPTION FACTOR DKSA-RELATED"/>
    <property type="match status" value="1"/>
</dbReference>